<evidence type="ECO:0000313" key="4">
    <source>
        <dbReference type="Proteomes" id="UP000230066"/>
    </source>
</evidence>
<comment type="caution">
    <text evidence="3">The sequence shown here is derived from an EMBL/GenBank/DDBJ whole genome shotgun (WGS) entry which is preliminary data.</text>
</comment>
<name>A0A4E0QX75_FASHE</name>
<protein>
    <recommendedName>
        <fullName evidence="2">Rapamycin-insensitive companion of mTOR domain-containing protein</fullName>
    </recommendedName>
</protein>
<evidence type="ECO:0000259" key="2">
    <source>
        <dbReference type="Pfam" id="PF14668"/>
    </source>
</evidence>
<proteinExistence type="predicted"/>
<feature type="domain" description="Rapamycin-insensitive companion of mTOR" evidence="2">
    <location>
        <begin position="1"/>
        <end position="59"/>
    </location>
</feature>
<accession>A0A4E0QX75</accession>
<dbReference type="EMBL" id="JXXN02005586">
    <property type="protein sequence ID" value="THD19809.1"/>
    <property type="molecule type" value="Genomic_DNA"/>
</dbReference>
<gene>
    <name evidence="3" type="ORF">D915_009224</name>
</gene>
<evidence type="ECO:0000256" key="1">
    <source>
        <dbReference type="SAM" id="MobiDB-lite"/>
    </source>
</evidence>
<dbReference type="AlphaFoldDB" id="A0A4E0QX75"/>
<dbReference type="Proteomes" id="UP000230066">
    <property type="component" value="Unassembled WGS sequence"/>
</dbReference>
<organism evidence="3 4">
    <name type="scientific">Fasciola hepatica</name>
    <name type="common">Liver fluke</name>
    <dbReference type="NCBI Taxonomy" id="6192"/>
    <lineage>
        <taxon>Eukaryota</taxon>
        <taxon>Metazoa</taxon>
        <taxon>Spiralia</taxon>
        <taxon>Lophotrochozoa</taxon>
        <taxon>Platyhelminthes</taxon>
        <taxon>Trematoda</taxon>
        <taxon>Digenea</taxon>
        <taxon>Plagiorchiida</taxon>
        <taxon>Echinostomata</taxon>
        <taxon>Echinostomatoidea</taxon>
        <taxon>Fasciolidae</taxon>
        <taxon>Fasciola</taxon>
    </lineage>
</organism>
<evidence type="ECO:0000313" key="3">
    <source>
        <dbReference type="EMBL" id="THD19809.1"/>
    </source>
</evidence>
<sequence>MEVKGALWALAHVGSATCGQAWMAKQPSLISLYIQIATEGRCMGLRAVAWLCLNLLVSKPGGGHLISQLSNAGSTTSNIVPPSQSSEFSSVLPSVVWLSTYPDQPPTAVMNSVPTEPDPRAPLDSEGQLMNSMLVANPEDFRKVSTAFSVHSVPVAGEKTAVSMVFENPSAAPSKTRVASHNTNGSIKAALANGLGLWKPFGCVTLSLSRTRRWLPRRRCSPRHYKHGSSPSTGAPSVDHVQKDSLVHQSDKSNGRSYARHASIDSSRHLGQMIVREPAPIMEGCRIDQISPTYSSPERSESLVLARSSATWTHRDQWIHRDTLLRFSEPGNMAFPLGPIACPESDDSDSRDSFAHSTSLRRAICLPADVQILGQLADGKLYSITGTDNVVLEMPTGADMATADANSDPLLAVAHQLSFVHIAAAAQQTLHKCEATDLSNSQSENSTNSASMYAPGNGAEVSVNSSKSKCVKKGEKSCSVHSNSQLMNNSCSSEVYVPPSRVIRSSANPHTDEIQLNGCQLRSRPHPTKLMNLDSVSVPFDHYCLSPKCKQHSFRSEPDRSRWFSQLMDVITGLLANVLSVNHELALNQLVEAARTAQRIEDSTLPELPELEESHPSRTGRLFDACVYTEVANLLQDYSFSLEARSKIQSAFLNLDLYGLFPDTNQAVSTLERYVADFEPVSVVFNNN</sequence>
<feature type="compositionally biased region" description="Polar residues" evidence="1">
    <location>
        <begin position="437"/>
        <end position="451"/>
    </location>
</feature>
<dbReference type="InterPro" id="IPR029452">
    <property type="entry name" value="RICTOR_V"/>
</dbReference>
<dbReference type="Pfam" id="PF14668">
    <property type="entry name" value="RICTOR_V"/>
    <property type="match status" value="1"/>
</dbReference>
<feature type="region of interest" description="Disordered" evidence="1">
    <location>
        <begin position="436"/>
        <end position="460"/>
    </location>
</feature>
<keyword evidence="4" id="KW-1185">Reference proteome</keyword>
<reference evidence="3" key="1">
    <citation type="submission" date="2019-03" db="EMBL/GenBank/DDBJ databases">
        <title>Improved annotation for the trematode Fasciola hepatica.</title>
        <authorList>
            <person name="Choi Y.-J."/>
            <person name="Martin J."/>
            <person name="Mitreva M."/>
        </authorList>
    </citation>
    <scope>NUCLEOTIDE SEQUENCE [LARGE SCALE GENOMIC DNA]</scope>
</reference>